<keyword evidence="8" id="KW-1185">Reference proteome</keyword>
<reference evidence="7 8" key="1">
    <citation type="journal article" date="2019" name="PLoS Biol.">
        <title>Sex chromosomes control vertical transmission of feminizing Wolbachia symbionts in an isopod.</title>
        <authorList>
            <person name="Becking T."/>
            <person name="Chebbi M.A."/>
            <person name="Giraud I."/>
            <person name="Moumen B."/>
            <person name="Laverre T."/>
            <person name="Caubet Y."/>
            <person name="Peccoud J."/>
            <person name="Gilbert C."/>
            <person name="Cordaux R."/>
        </authorList>
    </citation>
    <scope>NUCLEOTIDE SEQUENCE [LARGE SCALE GENOMIC DNA]</scope>
    <source>
        <strain evidence="7">ANa2</strain>
        <tissue evidence="7">Whole body excluding digestive tract and cuticle</tissue>
    </source>
</reference>
<evidence type="ECO:0000313" key="8">
    <source>
        <dbReference type="Proteomes" id="UP000326759"/>
    </source>
</evidence>
<comment type="caution">
    <text evidence="7">The sequence shown here is derived from an EMBL/GenBank/DDBJ whole genome shotgun (WGS) entry which is preliminary data.</text>
</comment>
<keyword evidence="3 6" id="KW-0812">Transmembrane</keyword>
<gene>
    <name evidence="7" type="primary">cni</name>
    <name evidence="7" type="ORF">Anas_09120</name>
</gene>
<accession>A0A5N5TP72</accession>
<dbReference type="SMART" id="SM01398">
    <property type="entry name" value="Cornichon"/>
    <property type="match status" value="1"/>
</dbReference>
<keyword evidence="4 6" id="KW-1133">Transmembrane helix</keyword>
<dbReference type="Pfam" id="PF03311">
    <property type="entry name" value="Cornichon"/>
    <property type="match status" value="1"/>
</dbReference>
<evidence type="ECO:0000256" key="6">
    <source>
        <dbReference type="SAM" id="Phobius"/>
    </source>
</evidence>
<evidence type="ECO:0000256" key="4">
    <source>
        <dbReference type="ARBA" id="ARBA00022989"/>
    </source>
</evidence>
<dbReference type="Proteomes" id="UP000326759">
    <property type="component" value="Unassembled WGS sequence"/>
</dbReference>
<evidence type="ECO:0000313" key="7">
    <source>
        <dbReference type="EMBL" id="KAB7507901.1"/>
    </source>
</evidence>
<feature type="transmembrane region" description="Helical" evidence="6">
    <location>
        <begin position="75"/>
        <end position="101"/>
    </location>
</feature>
<protein>
    <submittedName>
        <fullName evidence="7">Protein cornichon</fullName>
    </submittedName>
</protein>
<comment type="subcellular location">
    <subcellularLocation>
        <location evidence="1">Membrane</location>
        <topology evidence="1">Multi-pass membrane protein</topology>
    </subcellularLocation>
</comment>
<sequence length="181" mass="20863">MDTFSQSEIIPRSCKMLGAIAVVALLETTDRGRKSGRDMSQEIIAFDELKTDYKNPIDQCNSLNPLVLPEYGLHLLFNLLFLLSGEWFSLCLNLPLIAYHINRYRTRPVMSGPGLYDPTSIMNHDTLNQCQREGWIKLAFYLLAFFYYLYGIEYLLVLVILFLCKYFVFAPKLLPTVSLTK</sequence>
<evidence type="ECO:0000256" key="5">
    <source>
        <dbReference type="ARBA" id="ARBA00023136"/>
    </source>
</evidence>
<evidence type="ECO:0000256" key="2">
    <source>
        <dbReference type="ARBA" id="ARBA00010095"/>
    </source>
</evidence>
<proteinExistence type="inferred from homology"/>
<evidence type="ECO:0000256" key="3">
    <source>
        <dbReference type="ARBA" id="ARBA00022692"/>
    </source>
</evidence>
<comment type="similarity">
    <text evidence="2">Belongs to the cornichon family.</text>
</comment>
<organism evidence="7 8">
    <name type="scientific">Armadillidium nasatum</name>
    <dbReference type="NCBI Taxonomy" id="96803"/>
    <lineage>
        <taxon>Eukaryota</taxon>
        <taxon>Metazoa</taxon>
        <taxon>Ecdysozoa</taxon>
        <taxon>Arthropoda</taxon>
        <taxon>Crustacea</taxon>
        <taxon>Multicrustacea</taxon>
        <taxon>Malacostraca</taxon>
        <taxon>Eumalacostraca</taxon>
        <taxon>Peracarida</taxon>
        <taxon>Isopoda</taxon>
        <taxon>Oniscidea</taxon>
        <taxon>Crinocheta</taxon>
        <taxon>Armadillidiidae</taxon>
        <taxon>Armadillidium</taxon>
    </lineage>
</organism>
<name>A0A5N5TP72_9CRUS</name>
<dbReference type="InterPro" id="IPR033466">
    <property type="entry name" value="Cornichon_conserved"/>
</dbReference>
<dbReference type="PROSITE" id="PS01340">
    <property type="entry name" value="CORNICHON"/>
    <property type="match status" value="1"/>
</dbReference>
<dbReference type="OrthoDB" id="434393at2759"/>
<feature type="transmembrane region" description="Helical" evidence="6">
    <location>
        <begin position="138"/>
        <end position="168"/>
    </location>
</feature>
<dbReference type="PANTHER" id="PTHR12290">
    <property type="entry name" value="CORNICHON-RELATED"/>
    <property type="match status" value="1"/>
</dbReference>
<dbReference type="AlphaFoldDB" id="A0A5N5TP72"/>
<evidence type="ECO:0000256" key="1">
    <source>
        <dbReference type="ARBA" id="ARBA00004141"/>
    </source>
</evidence>
<dbReference type="GO" id="GO:0016020">
    <property type="term" value="C:membrane"/>
    <property type="evidence" value="ECO:0007669"/>
    <property type="project" value="UniProtKB-SubCell"/>
</dbReference>
<dbReference type="EMBL" id="SEYY01000159">
    <property type="protein sequence ID" value="KAB7507901.1"/>
    <property type="molecule type" value="Genomic_DNA"/>
</dbReference>
<keyword evidence="5 6" id="KW-0472">Membrane</keyword>
<dbReference type="InterPro" id="IPR003377">
    <property type="entry name" value="Cornichon"/>
</dbReference>
<dbReference type="GO" id="GO:0016192">
    <property type="term" value="P:vesicle-mediated transport"/>
    <property type="evidence" value="ECO:0007669"/>
    <property type="project" value="InterPro"/>
</dbReference>